<dbReference type="EMBL" id="AP012204">
    <property type="protein sequence ID" value="BAK33944.1"/>
    <property type="molecule type" value="Genomic_DNA"/>
</dbReference>
<dbReference type="Proteomes" id="UP000007947">
    <property type="component" value="Chromosome"/>
</dbReference>
<organism evidence="1 2">
    <name type="scientific">Microlunatus phosphovorus (strain ATCC 700054 / DSM 10555 / JCM 9379 / NBRC 101784 / NCIMB 13414 / VKM Ac-1990 / NM-1)</name>
    <dbReference type="NCBI Taxonomy" id="1032480"/>
    <lineage>
        <taxon>Bacteria</taxon>
        <taxon>Bacillati</taxon>
        <taxon>Actinomycetota</taxon>
        <taxon>Actinomycetes</taxon>
        <taxon>Propionibacteriales</taxon>
        <taxon>Propionibacteriaceae</taxon>
        <taxon>Microlunatus</taxon>
    </lineage>
</organism>
<accession>F5XMM1</accession>
<keyword evidence="2" id="KW-1185">Reference proteome</keyword>
<dbReference type="HOGENOM" id="CLU_2807654_0_0_11"/>
<evidence type="ECO:0000313" key="1">
    <source>
        <dbReference type="EMBL" id="BAK33944.1"/>
    </source>
</evidence>
<reference evidence="1 2" key="1">
    <citation type="submission" date="2011-05" db="EMBL/GenBank/DDBJ databases">
        <title>Whole genome sequence of Microlunatus phosphovorus NM-1.</title>
        <authorList>
            <person name="Hosoyama A."/>
            <person name="Sasaki K."/>
            <person name="Harada T."/>
            <person name="Igarashi R."/>
            <person name="Kawakoshi A."/>
            <person name="Sasagawa M."/>
            <person name="Fukada J."/>
            <person name="Nakamura S."/>
            <person name="Katano Y."/>
            <person name="Hanada S."/>
            <person name="Kamagata Y."/>
            <person name="Nakamura N."/>
            <person name="Yamazaki S."/>
            <person name="Fujita N."/>
        </authorList>
    </citation>
    <scope>NUCLEOTIDE SEQUENCE [LARGE SCALE GENOMIC DNA]</scope>
    <source>
        <strain evidence="2">ATCC 700054 / DSM 10555 / JCM 9379 / NBRC 101784 / NCIMB 13414 / VKM Ac-1990 / NM-1</strain>
    </source>
</reference>
<proteinExistence type="predicted"/>
<dbReference type="AlphaFoldDB" id="F5XMM1"/>
<dbReference type="KEGG" id="mph:MLP_09300"/>
<name>F5XMM1_MICPN</name>
<sequence length="67" mass="7320">MGTYGGGPSYLDVTVTLSDNVITAVTVEPQAENETSLDYQERFAAVAAAVGRRAPQGWGRRRRRPRP</sequence>
<evidence type="ECO:0000313" key="2">
    <source>
        <dbReference type="Proteomes" id="UP000007947"/>
    </source>
</evidence>
<protein>
    <submittedName>
        <fullName evidence="1">Uncharacterized protein</fullName>
    </submittedName>
</protein>
<gene>
    <name evidence="1" type="ordered locus">MLP_09300</name>
</gene>